<evidence type="ECO:0000256" key="2">
    <source>
        <dbReference type="SAM" id="MobiDB-lite"/>
    </source>
</evidence>
<organism evidence="3 4">
    <name type="scientific">Rhodotorula paludigena</name>
    <dbReference type="NCBI Taxonomy" id="86838"/>
    <lineage>
        <taxon>Eukaryota</taxon>
        <taxon>Fungi</taxon>
        <taxon>Dikarya</taxon>
        <taxon>Basidiomycota</taxon>
        <taxon>Pucciniomycotina</taxon>
        <taxon>Microbotryomycetes</taxon>
        <taxon>Sporidiobolales</taxon>
        <taxon>Sporidiobolaceae</taxon>
        <taxon>Rhodotorula</taxon>
    </lineage>
</organism>
<evidence type="ECO:0000256" key="1">
    <source>
        <dbReference type="SAM" id="Coils"/>
    </source>
</evidence>
<evidence type="ECO:0000313" key="3">
    <source>
        <dbReference type="EMBL" id="GJN91645.1"/>
    </source>
</evidence>
<dbReference type="EMBL" id="BQKY01000009">
    <property type="protein sequence ID" value="GJN91645.1"/>
    <property type="molecule type" value="Genomic_DNA"/>
</dbReference>
<evidence type="ECO:0000313" key="4">
    <source>
        <dbReference type="Proteomes" id="UP001342314"/>
    </source>
</evidence>
<accession>A0AAV5GP27</accession>
<dbReference type="Proteomes" id="UP001342314">
    <property type="component" value="Unassembled WGS sequence"/>
</dbReference>
<feature type="region of interest" description="Disordered" evidence="2">
    <location>
        <begin position="82"/>
        <end position="135"/>
    </location>
</feature>
<feature type="compositionally biased region" description="Basic and acidic residues" evidence="2">
    <location>
        <begin position="82"/>
        <end position="113"/>
    </location>
</feature>
<proteinExistence type="predicted"/>
<protein>
    <recommendedName>
        <fullName evidence="5">RRM domain-containing protein</fullName>
    </recommendedName>
</protein>
<sequence length="381" mass="43298">MAFPRFELARLDFALDDLASLAPFQLALVAFHPSATAQHKADARAQFFQRRWAAEDAGEQVGLDEAEGELRALTQARNALAKAKEETRSRMKDQATQTGEKEPALGAVKREDGVELDEREGNRRLPTPISPPVQLPEIDLAPPGPVFSFDWLNNGPWCSRDLLKRFYTIRIPSLPHPVTVRLLHEYLLMRRRDPFPRPLAYRSTNTGGLFIAFRSHQDATDAMQRLNGCTLPLAKVKLQGVQLKPNVEGTEFRMGSLSEEVRAAWEDKGGLPEGARWVGQAPSPRRGVKVSEAYEAEWREIERKRRELAEAAMQHNERLRLLQLQQQQQQQAEEERFRLEQEDAENRRLDALRAAIFGYGYDSDSDASNGYGGAYKRARYY</sequence>
<dbReference type="CDD" id="cd00590">
    <property type="entry name" value="RRM_SF"/>
    <property type="match status" value="1"/>
</dbReference>
<dbReference type="AlphaFoldDB" id="A0AAV5GP27"/>
<comment type="caution">
    <text evidence="3">The sequence shown here is derived from an EMBL/GenBank/DDBJ whole genome shotgun (WGS) entry which is preliminary data.</text>
</comment>
<feature type="coiled-coil region" evidence="1">
    <location>
        <begin position="291"/>
        <end position="347"/>
    </location>
</feature>
<reference evidence="3 4" key="1">
    <citation type="submission" date="2021-12" db="EMBL/GenBank/DDBJ databases">
        <title>High titer production of polyol ester of fatty acids by Rhodotorula paludigena BS15 towards product separation-free biomass refinery.</title>
        <authorList>
            <person name="Mano J."/>
            <person name="Ono H."/>
            <person name="Tanaka T."/>
            <person name="Naito K."/>
            <person name="Sushida H."/>
            <person name="Ike M."/>
            <person name="Tokuyasu K."/>
            <person name="Kitaoka M."/>
        </authorList>
    </citation>
    <scope>NUCLEOTIDE SEQUENCE [LARGE SCALE GENOMIC DNA]</scope>
    <source>
        <strain evidence="3 4">BS15</strain>
    </source>
</reference>
<keyword evidence="4" id="KW-1185">Reference proteome</keyword>
<name>A0AAV5GP27_9BASI</name>
<evidence type="ECO:0008006" key="5">
    <source>
        <dbReference type="Google" id="ProtNLM"/>
    </source>
</evidence>
<gene>
    <name evidence="3" type="ORF">Rhopal_004668-T1</name>
</gene>
<keyword evidence="1" id="KW-0175">Coiled coil</keyword>